<dbReference type="Proteomes" id="UP000798662">
    <property type="component" value="Chromosome 3"/>
</dbReference>
<keyword evidence="2" id="KW-1185">Reference proteome</keyword>
<sequence>MPHLNGRVGSYSADQPPSSGSCQHSADIMTSGHVSFLCSGLPWHGVAWSTVSVHPGAATCRSRTSVPCVGPSSKRLVVMGLVPVDGFEDEMPSVNESAKNVQELAREQSELNTRIEDVTARWEDATGQDRAVLGSMLIHLNGLAAQVRQDLQVCRGKLLSPKHLPLKGSTAELLNRLRGCSAPPVISQYARPFADNALYTLRGNAAAMRQLELSAKSALKPRDEKSDVLLAEGPAGSGKTRLGFEVLRRLEEPDGALQQLLAPDDASPAIAIGLFIDFGNGLALDEDVDSSSMDANIAVRLAARYLGLSMSEVQELNGGTLNGLTTAKVLRAVVDGVLERAGSSAAVPSISGVLLVIHLDEYQMYLGALTRRHKVSTTTGLKLPTFSKKKVMVCFKEMLSAINNWARDDASSAGVRVSFLPVVSGTPVTGLDFAVTDKLTEIPFRPDRLDQDDAAALVADVVLGAAKSHVVREDIVRLLAGEEARIAMADVDYRPRFLVVLGDAISSSVNKAPAGTTIISDWAVVVSKVLRRVPLSRKARRCETLAYLVLSQTRVHRDVLSVVGSKVEGVKVLESAVRSGEVETDFVDGAYFVLRVPLVQLRRWPVAHVFPPNLFSLVSSSWRDVEFALAYCLRARLAPGLRATSLKMREVFTGARGASLLPDLALALGDDVRGVFVQSFQLFTKKATLLENKAFHVLASRAHGTDDVEEVDVRRSVVMTCAGTMAIDLYCAVPLEPEQGGHAYILVQTKKTSNAVTVALTDIDKWYSTVTTLTKRWRQDGDEMIFMFFTNKRLSDDTKQLMDVQFFLDRPGLCVTSLDELNQVIPSFMRTRFISAEQEKGSSSANAANSSAAGTSRGECT</sequence>
<dbReference type="EMBL" id="CM020620">
    <property type="protein sequence ID" value="KAK1868685.1"/>
    <property type="molecule type" value="Genomic_DNA"/>
</dbReference>
<protein>
    <submittedName>
        <fullName evidence="1">Uncharacterized protein</fullName>
    </submittedName>
</protein>
<comment type="caution">
    <text evidence="1">The sequence shown here is derived from an EMBL/GenBank/DDBJ whole genome shotgun (WGS) entry which is preliminary data.</text>
</comment>
<evidence type="ECO:0000313" key="1">
    <source>
        <dbReference type="EMBL" id="KAK1868685.1"/>
    </source>
</evidence>
<organism evidence="1 2">
    <name type="scientific">Pyropia yezoensis</name>
    <name type="common">Susabi-nori</name>
    <name type="synonym">Porphyra yezoensis</name>
    <dbReference type="NCBI Taxonomy" id="2788"/>
    <lineage>
        <taxon>Eukaryota</taxon>
        <taxon>Rhodophyta</taxon>
        <taxon>Bangiophyceae</taxon>
        <taxon>Bangiales</taxon>
        <taxon>Bangiaceae</taxon>
        <taxon>Pyropia</taxon>
    </lineage>
</organism>
<evidence type="ECO:0000313" key="2">
    <source>
        <dbReference type="Proteomes" id="UP000798662"/>
    </source>
</evidence>
<gene>
    <name evidence="1" type="ORF">I4F81_011169</name>
</gene>
<proteinExistence type="predicted"/>
<accession>A0ACC3CFH2</accession>
<reference evidence="1" key="1">
    <citation type="submission" date="2019-11" db="EMBL/GenBank/DDBJ databases">
        <title>Nori genome reveals adaptations in red seaweeds to the harsh intertidal environment.</title>
        <authorList>
            <person name="Wang D."/>
            <person name="Mao Y."/>
        </authorList>
    </citation>
    <scope>NUCLEOTIDE SEQUENCE</scope>
    <source>
        <tissue evidence="1">Gametophyte</tissue>
    </source>
</reference>
<name>A0ACC3CFH2_PYRYE</name>